<dbReference type="EMBL" id="SDPU01000025">
    <property type="protein sequence ID" value="RYU11181.1"/>
    <property type="molecule type" value="Genomic_DNA"/>
</dbReference>
<evidence type="ECO:0000256" key="1">
    <source>
        <dbReference type="SAM" id="Phobius"/>
    </source>
</evidence>
<dbReference type="AlphaFoldDB" id="A0A4Q5J193"/>
<feature type="transmembrane region" description="Helical" evidence="1">
    <location>
        <begin position="77"/>
        <end position="103"/>
    </location>
</feature>
<protein>
    <submittedName>
        <fullName evidence="2">Uncharacterized protein</fullName>
    </submittedName>
</protein>
<dbReference type="Proteomes" id="UP000291189">
    <property type="component" value="Unassembled WGS sequence"/>
</dbReference>
<evidence type="ECO:0000313" key="2">
    <source>
        <dbReference type="EMBL" id="RYU11181.1"/>
    </source>
</evidence>
<keyword evidence="1" id="KW-1133">Transmembrane helix</keyword>
<dbReference type="RefSeq" id="WP_129987999.1">
    <property type="nucleotide sequence ID" value="NZ_SDPU01000025.1"/>
</dbReference>
<keyword evidence="1" id="KW-0812">Transmembrane</keyword>
<proteinExistence type="predicted"/>
<organism evidence="2 3">
    <name type="scientific">Nocardioides iriomotensis</name>
    <dbReference type="NCBI Taxonomy" id="715784"/>
    <lineage>
        <taxon>Bacteria</taxon>
        <taxon>Bacillati</taxon>
        <taxon>Actinomycetota</taxon>
        <taxon>Actinomycetes</taxon>
        <taxon>Propionibacteriales</taxon>
        <taxon>Nocardioidaceae</taxon>
        <taxon>Nocardioides</taxon>
    </lineage>
</organism>
<comment type="caution">
    <text evidence="2">The sequence shown here is derived from an EMBL/GenBank/DDBJ whole genome shotgun (WGS) entry which is preliminary data.</text>
</comment>
<gene>
    <name evidence="2" type="ORF">ETU37_14170</name>
</gene>
<evidence type="ECO:0000313" key="3">
    <source>
        <dbReference type="Proteomes" id="UP000291189"/>
    </source>
</evidence>
<keyword evidence="1" id="KW-0472">Membrane</keyword>
<feature type="transmembrane region" description="Helical" evidence="1">
    <location>
        <begin position="20"/>
        <end position="42"/>
    </location>
</feature>
<sequence length="144" mass="15324">MPTSQATALREPPRTVPPWLALAAGVLPLIGFVVFLLVPYYVNDLDRLPLSEVASGLHDPKDLWPRNEPGLARFFDLGGMLTVMFGAVIAALGVFASLHGLVAEWRTSGAARKTLWIVGATSAAAMLGLGLSPVGGALYAWWLD</sequence>
<reference evidence="2 3" key="1">
    <citation type="submission" date="2019-01" db="EMBL/GenBank/DDBJ databases">
        <title>Nocardioides guangzhouensis sp. nov., an actinobacterium isolated from soil.</title>
        <authorList>
            <person name="Fu Y."/>
            <person name="Cai Y."/>
            <person name="Lin Z."/>
            <person name="Chen P."/>
        </authorList>
    </citation>
    <scope>NUCLEOTIDE SEQUENCE [LARGE SCALE GENOMIC DNA]</scope>
    <source>
        <strain evidence="2 3">NBRC 105384</strain>
    </source>
</reference>
<dbReference type="OrthoDB" id="3786946at2"/>
<feature type="transmembrane region" description="Helical" evidence="1">
    <location>
        <begin position="115"/>
        <end position="142"/>
    </location>
</feature>
<name>A0A4Q5J193_9ACTN</name>
<keyword evidence="3" id="KW-1185">Reference proteome</keyword>
<accession>A0A4Q5J193</accession>